<keyword evidence="1" id="KW-0233">DNA recombination</keyword>
<organism evidence="2 3">
    <name type="scientific">Mytilus coruscus</name>
    <name type="common">Sea mussel</name>
    <dbReference type="NCBI Taxonomy" id="42192"/>
    <lineage>
        <taxon>Eukaryota</taxon>
        <taxon>Metazoa</taxon>
        <taxon>Spiralia</taxon>
        <taxon>Lophotrochozoa</taxon>
        <taxon>Mollusca</taxon>
        <taxon>Bivalvia</taxon>
        <taxon>Autobranchia</taxon>
        <taxon>Pteriomorphia</taxon>
        <taxon>Mytilida</taxon>
        <taxon>Mytiloidea</taxon>
        <taxon>Mytilidae</taxon>
        <taxon>Mytilinae</taxon>
        <taxon>Mytilus</taxon>
    </lineage>
</organism>
<dbReference type="SUPFAM" id="SSF56349">
    <property type="entry name" value="DNA breaking-rejoining enzymes"/>
    <property type="match status" value="1"/>
</dbReference>
<dbReference type="Proteomes" id="UP000507470">
    <property type="component" value="Unassembled WGS sequence"/>
</dbReference>
<accession>A0A6J8C0W3</accession>
<dbReference type="EMBL" id="CACVKT020004337">
    <property type="protein sequence ID" value="CAC5389442.1"/>
    <property type="molecule type" value="Genomic_DNA"/>
</dbReference>
<reference evidence="2 3" key="1">
    <citation type="submission" date="2020-06" db="EMBL/GenBank/DDBJ databases">
        <authorList>
            <person name="Li R."/>
            <person name="Bekaert M."/>
        </authorList>
    </citation>
    <scope>NUCLEOTIDE SEQUENCE [LARGE SCALE GENOMIC DNA]</scope>
    <source>
        <strain evidence="3">wild</strain>
    </source>
</reference>
<dbReference type="OrthoDB" id="10422408at2759"/>
<dbReference type="GO" id="GO:0006310">
    <property type="term" value="P:DNA recombination"/>
    <property type="evidence" value="ECO:0007669"/>
    <property type="project" value="UniProtKB-KW"/>
</dbReference>
<gene>
    <name evidence="2" type="ORF">MCOR_24605</name>
</gene>
<keyword evidence="3" id="KW-1185">Reference proteome</keyword>
<dbReference type="Gene3D" id="1.10.443.10">
    <property type="entry name" value="Intergrase catalytic core"/>
    <property type="match status" value="1"/>
</dbReference>
<evidence type="ECO:0000256" key="1">
    <source>
        <dbReference type="ARBA" id="ARBA00023172"/>
    </source>
</evidence>
<protein>
    <recommendedName>
        <fullName evidence="4">Tyr recombinase domain-containing protein</fullName>
    </recommendedName>
</protein>
<evidence type="ECO:0000313" key="2">
    <source>
        <dbReference type="EMBL" id="CAC5389442.1"/>
    </source>
</evidence>
<dbReference type="GO" id="GO:0015074">
    <property type="term" value="P:DNA integration"/>
    <property type="evidence" value="ECO:0007669"/>
    <property type="project" value="InterPro"/>
</dbReference>
<dbReference type="GO" id="GO:0003677">
    <property type="term" value="F:DNA binding"/>
    <property type="evidence" value="ECO:0007669"/>
    <property type="project" value="InterPro"/>
</dbReference>
<dbReference type="AlphaFoldDB" id="A0A6J8C0W3"/>
<name>A0A6J8C0W3_MYTCO</name>
<dbReference type="InterPro" id="IPR013762">
    <property type="entry name" value="Integrase-like_cat_sf"/>
</dbReference>
<dbReference type="InterPro" id="IPR011010">
    <property type="entry name" value="DNA_brk_join_enz"/>
</dbReference>
<evidence type="ECO:0000313" key="3">
    <source>
        <dbReference type="Proteomes" id="UP000507470"/>
    </source>
</evidence>
<sequence length="205" mass="23267">MEEHRDLDASQYKIIIDYMQNKRCLKFFGRVSKNVQGGINHRKIEPKQITHWEDTSNPRDIVKLFSTYLNYIPSEGHFYRRPIGKMGLKNEGTKFSAQVIGGNKLSSYIKLMFEQAGINCSNRNISKHSGKVSCVTTLYNSGFDDSAVKSRSGHRSNAVETYKRQRIEMSRNISDALQRPLPASVSDDKENISANINLSCSLPTD</sequence>
<evidence type="ECO:0008006" key="4">
    <source>
        <dbReference type="Google" id="ProtNLM"/>
    </source>
</evidence>
<proteinExistence type="predicted"/>